<dbReference type="GO" id="GO:0003723">
    <property type="term" value="F:RNA binding"/>
    <property type="evidence" value="ECO:0007669"/>
    <property type="project" value="InterPro"/>
</dbReference>
<dbReference type="RefSeq" id="XP_029216920.1">
    <property type="nucleotide sequence ID" value="XM_029360253.1"/>
</dbReference>
<feature type="region of interest" description="Disordered" evidence="4">
    <location>
        <begin position="21"/>
        <end position="50"/>
    </location>
</feature>
<dbReference type="GO" id="GO:0008033">
    <property type="term" value="P:tRNA processing"/>
    <property type="evidence" value="ECO:0007669"/>
    <property type="project" value="UniProtKB-KW"/>
</dbReference>
<sequence length="1251" mass="132339">MRSSHLRASCATQLRFSTSRVIPRRHPANASLRHNPLRENRVSHSSSLPKRRLSAWTHARAGGLSQPESAGLSSLIPSSSSSPSSSLCLVSAISPRRRVRRAACPVSPSASLPFLSSVLSCRRFSSNAFSAYRGSPVLHLRGVLAARQFLPRDEVDAEQQDALREKDTLEAKGAPSVAGKGDATERPPACPESPAWRRGRGVAEGTRPHQPGLVRPLEECTKATRRAVGNGGRSSQSCASLASRASDAARPAGSFFSGRDDGGLYTEGEIGAGAFVSERPWSLKGILRYRSEDFVVREVGEDGKVCALELGRNDTSGLAAIDARREHLLRALQAHRLKTVSSRLPSSSPLASSSSSAALCRDSDLGQHERGHSRLSGSEALSREAIEKEVAAVSSVRFILTKHNRETPEAIEVLARATGIDAKRFSFAGMKDRRAITSQWIACSNPLPAPSSLPPDASVKASHSPSPPPQSCSAATAAEESPQSFTAAPASASAKEPRGAPGGESASRGAEATVGGLSRRRDCAPGSLVLPAFLARSTETALPSAPAAGDTRPRTLNASLAAGESCPQARSSAQSAGSADVTAWAGTSHSARPGGVPVESSAASPSRPAPASPEAAASQGDSRRGSQAPPSRPEAPALRREGEHASEVVFTAALAKEAMQHPSWDGCVSWSHFEPGEVHLGCLGGNRFSILLRDFSMEPRSDGAPSLPFSRSSSVADASSDDLESYRRQLRAATKEAANAIQETGFINYFGPQRFGTGARPTHHIGRALLHRQFARVCNLIMQIPAALPSSRREKSPQHLETAAHAGGPCPEPLPPSAAPLPPSASSSASASSSFPVPSSSSAAPVAPALSPSSPRSQGGGAFAAAQEAFWAGEFRRALSLLPRQCRQERQIVRVLAASWLPEWRRRCDAAPAESAAEAAAGSATPDTLEEDLECVEAVEMAAASGAVSESLARRTAATALTRARVPAKRAKSLAPPLSVSAGDGAGAGSPFADGAGEREMHGAGLARRDDVLKAVRSVSRLQRLIYVKAYAAYLWNLCASERARLYGVSRPVLGDLVLERPQRPAKNGAAPSAGFSREDGGRIRILQSEEECREFSINDVVLPLIGVGMLFPQNQVGDFLRNLMRDERISERLYRREEELFLDASYRHFVAVPRDFACELVEPQTSSLAATSPSSGAPSYSASPSASADSPRQERFSSPFALRLEFTLPPGVFASSLIREFTSSPFEHPFKQRQREHRALPEAPGASAAS</sequence>
<feature type="region of interest" description="Disordered" evidence="4">
    <location>
        <begin position="1169"/>
        <end position="1194"/>
    </location>
</feature>
<feature type="compositionally biased region" description="Low complexity" evidence="4">
    <location>
        <begin position="343"/>
        <end position="360"/>
    </location>
</feature>
<evidence type="ECO:0000256" key="3">
    <source>
        <dbReference type="ARBA" id="ARBA00023235"/>
    </source>
</evidence>
<organism evidence="6 7">
    <name type="scientific">Besnoitia besnoiti</name>
    <name type="common">Apicomplexan protozoan</name>
    <dbReference type="NCBI Taxonomy" id="94643"/>
    <lineage>
        <taxon>Eukaryota</taxon>
        <taxon>Sar</taxon>
        <taxon>Alveolata</taxon>
        <taxon>Apicomplexa</taxon>
        <taxon>Conoidasida</taxon>
        <taxon>Coccidia</taxon>
        <taxon>Eucoccidiorida</taxon>
        <taxon>Eimeriorina</taxon>
        <taxon>Sarcocystidae</taxon>
        <taxon>Besnoitia</taxon>
    </lineage>
</organism>
<feature type="region of interest" description="Disordered" evidence="4">
    <location>
        <begin position="343"/>
        <end position="381"/>
    </location>
</feature>
<feature type="region of interest" description="Disordered" evidence="4">
    <location>
        <begin position="789"/>
        <end position="860"/>
    </location>
</feature>
<dbReference type="EMBL" id="NWUJ01000010">
    <property type="protein sequence ID" value="PFH32911.1"/>
    <property type="molecule type" value="Genomic_DNA"/>
</dbReference>
<dbReference type="Pfam" id="PF01142">
    <property type="entry name" value="TruD"/>
    <property type="match status" value="3"/>
</dbReference>
<feature type="compositionally biased region" description="Low complexity" evidence="4">
    <location>
        <begin position="824"/>
        <end position="855"/>
    </location>
</feature>
<evidence type="ECO:0000313" key="6">
    <source>
        <dbReference type="EMBL" id="PFH32911.1"/>
    </source>
</evidence>
<feature type="region of interest" description="Disordered" evidence="4">
    <location>
        <begin position="164"/>
        <end position="219"/>
    </location>
</feature>
<feature type="compositionally biased region" description="Pro residues" evidence="4">
    <location>
        <begin position="810"/>
        <end position="823"/>
    </location>
</feature>
<evidence type="ECO:0000313" key="7">
    <source>
        <dbReference type="Proteomes" id="UP000224006"/>
    </source>
</evidence>
<dbReference type="InterPro" id="IPR011760">
    <property type="entry name" value="PsdUridine_synth_TruD_insert"/>
</dbReference>
<comment type="caution">
    <text evidence="6">The sequence shown here is derived from an EMBL/GenBank/DDBJ whole genome shotgun (WGS) entry which is preliminary data.</text>
</comment>
<dbReference type="GO" id="GO:0005634">
    <property type="term" value="C:nucleus"/>
    <property type="evidence" value="ECO:0007669"/>
    <property type="project" value="TreeGrafter"/>
</dbReference>
<evidence type="ECO:0000256" key="2">
    <source>
        <dbReference type="ARBA" id="ARBA00022694"/>
    </source>
</evidence>
<feature type="region of interest" description="Disordered" evidence="4">
    <location>
        <begin position="1229"/>
        <end position="1251"/>
    </location>
</feature>
<name>A0A2A9M9C0_BESBE</name>
<feature type="compositionally biased region" description="Low complexity" evidence="4">
    <location>
        <begin position="454"/>
        <end position="464"/>
    </location>
</feature>
<dbReference type="Proteomes" id="UP000224006">
    <property type="component" value="Chromosome IX"/>
</dbReference>
<feature type="region of interest" description="Disordered" evidence="4">
    <location>
        <begin position="562"/>
        <end position="644"/>
    </location>
</feature>
<dbReference type="SUPFAM" id="SSF55120">
    <property type="entry name" value="Pseudouridine synthase"/>
    <property type="match status" value="2"/>
</dbReference>
<dbReference type="VEuPathDB" id="ToxoDB:BESB_015240"/>
<evidence type="ECO:0000259" key="5">
    <source>
        <dbReference type="PROSITE" id="PS50984"/>
    </source>
</evidence>
<feature type="compositionally biased region" description="Low complexity" evidence="4">
    <location>
        <begin position="568"/>
        <end position="579"/>
    </location>
</feature>
<dbReference type="Gene3D" id="3.30.2350.20">
    <property type="entry name" value="TruD, catalytic domain"/>
    <property type="match status" value="3"/>
</dbReference>
<dbReference type="KEGG" id="bbes:BESB_015240"/>
<dbReference type="GO" id="GO:0009982">
    <property type="term" value="F:pseudouridine synthase activity"/>
    <property type="evidence" value="ECO:0007669"/>
    <property type="project" value="InterPro"/>
</dbReference>
<keyword evidence="2" id="KW-0819">tRNA processing</keyword>
<evidence type="ECO:0000256" key="4">
    <source>
        <dbReference type="SAM" id="MobiDB-lite"/>
    </source>
</evidence>
<evidence type="ECO:0000256" key="1">
    <source>
        <dbReference type="ARBA" id="ARBA00007953"/>
    </source>
</evidence>
<dbReference type="PANTHER" id="PTHR13326:SF21">
    <property type="entry name" value="PSEUDOURIDYLATE SYNTHASE PUS7L"/>
    <property type="match status" value="1"/>
</dbReference>
<dbReference type="InterPro" id="IPR020119">
    <property type="entry name" value="PsdUridine_synth_TruD_CS"/>
</dbReference>
<protein>
    <recommendedName>
        <fullName evidence="5">TRUD domain-containing protein</fullName>
    </recommendedName>
</protein>
<proteinExistence type="inferred from homology"/>
<feature type="compositionally biased region" description="Low complexity" evidence="4">
    <location>
        <begin position="596"/>
        <end position="606"/>
    </location>
</feature>
<feature type="compositionally biased region" description="Low complexity" evidence="4">
    <location>
        <begin position="1169"/>
        <end position="1191"/>
    </location>
</feature>
<feature type="region of interest" description="Disordered" evidence="4">
    <location>
        <begin position="975"/>
        <end position="997"/>
    </location>
</feature>
<feature type="region of interest" description="Disordered" evidence="4">
    <location>
        <begin position="66"/>
        <end position="85"/>
    </location>
</feature>
<dbReference type="PROSITE" id="PS50984">
    <property type="entry name" value="TRUD"/>
    <property type="match status" value="1"/>
</dbReference>
<dbReference type="AlphaFoldDB" id="A0A2A9M9C0"/>
<dbReference type="GO" id="GO:0001522">
    <property type="term" value="P:pseudouridine synthesis"/>
    <property type="evidence" value="ECO:0007669"/>
    <property type="project" value="InterPro"/>
</dbReference>
<dbReference type="PROSITE" id="PS01268">
    <property type="entry name" value="UPF0024"/>
    <property type="match status" value="1"/>
</dbReference>
<dbReference type="PANTHER" id="PTHR13326">
    <property type="entry name" value="TRNA PSEUDOURIDINE SYNTHASE D"/>
    <property type="match status" value="1"/>
</dbReference>
<comment type="similarity">
    <text evidence="1">Belongs to the pseudouridine synthase TruD family.</text>
</comment>
<dbReference type="GeneID" id="40306585"/>
<dbReference type="InterPro" id="IPR001656">
    <property type="entry name" value="PsdUridine_synth_TruD"/>
</dbReference>
<dbReference type="OrthoDB" id="447290at2759"/>
<gene>
    <name evidence="6" type="ORF">BESB_015240</name>
</gene>
<feature type="compositionally biased region" description="Basic and acidic residues" evidence="4">
    <location>
        <begin position="361"/>
        <end position="372"/>
    </location>
</feature>
<accession>A0A2A9M9C0</accession>
<feature type="domain" description="TRUD" evidence="5">
    <location>
        <begin position="745"/>
        <end position="1153"/>
    </location>
</feature>
<dbReference type="InterPro" id="IPR042214">
    <property type="entry name" value="TruD_catalytic"/>
</dbReference>
<dbReference type="InterPro" id="IPR020103">
    <property type="entry name" value="PsdUridine_synth_cat_dom_sf"/>
</dbReference>
<feature type="compositionally biased region" description="Low complexity" evidence="4">
    <location>
        <begin position="69"/>
        <end position="85"/>
    </location>
</feature>
<feature type="region of interest" description="Disordered" evidence="4">
    <location>
        <begin position="447"/>
        <end position="521"/>
    </location>
</feature>
<reference evidence="6 7" key="1">
    <citation type="submission" date="2017-09" db="EMBL/GenBank/DDBJ databases">
        <title>Genome sequencing of Besnoitia besnoiti strain Bb-Ger1.</title>
        <authorList>
            <person name="Schares G."/>
            <person name="Venepally P."/>
            <person name="Lorenzi H.A."/>
        </authorList>
    </citation>
    <scope>NUCLEOTIDE SEQUENCE [LARGE SCALE GENOMIC DNA]</scope>
    <source>
        <strain evidence="6 7">Bb-Ger1</strain>
    </source>
</reference>
<keyword evidence="3" id="KW-0413">Isomerase</keyword>
<feature type="region of interest" description="Disordered" evidence="4">
    <location>
        <begin position="701"/>
        <end position="721"/>
    </location>
</feature>
<keyword evidence="7" id="KW-1185">Reference proteome</keyword>
<dbReference type="STRING" id="94643.A0A2A9M9C0"/>